<reference evidence="2" key="1">
    <citation type="submission" date="2020-01" db="EMBL/GenBank/DDBJ databases">
        <authorList>
            <person name="Meier V. D."/>
            <person name="Meier V D."/>
        </authorList>
    </citation>
    <scope>NUCLEOTIDE SEQUENCE</scope>
    <source>
        <strain evidence="2">HLG_WM_MAG_07</strain>
    </source>
</reference>
<sequence length="187" mass="21035">MQCTACQTGTLTPSTLSGSLNCHVCDHCGGHWLKLDDYMQWHGKQAIKPAVVDEIGVEVDAVESKNALLCPETGAIMTKFRISSDTEHKLDWSGAAAGIWLDKGEWDLLVEKGVADKLNQIFSDEYQQQIQETTVRNTREARFEEQLGAENYSRLKLVRTWMHEQSAQDRAVMISFLVSKDPFGDKE</sequence>
<evidence type="ECO:0000313" key="2">
    <source>
        <dbReference type="EMBL" id="CAA6825045.1"/>
    </source>
</evidence>
<gene>
    <name evidence="2" type="ORF">HELGO_WM23575</name>
</gene>
<protein>
    <recommendedName>
        <fullName evidence="1">Transcription factor zinc-finger domain-containing protein</fullName>
    </recommendedName>
</protein>
<dbReference type="Pfam" id="PF13453">
    <property type="entry name" value="Zn_ribbon_TFIIB"/>
    <property type="match status" value="1"/>
</dbReference>
<feature type="domain" description="Transcription factor zinc-finger" evidence="1">
    <location>
        <begin position="2"/>
        <end position="41"/>
    </location>
</feature>
<dbReference type="EMBL" id="CACVAY010000124">
    <property type="protein sequence ID" value="CAA6825045.1"/>
    <property type="molecule type" value="Genomic_DNA"/>
</dbReference>
<name>A0A6S6U037_9GAMM</name>
<dbReference type="InterPro" id="IPR027392">
    <property type="entry name" value="TF_Znf"/>
</dbReference>
<proteinExistence type="predicted"/>
<dbReference type="AlphaFoldDB" id="A0A6S6U037"/>
<evidence type="ECO:0000259" key="1">
    <source>
        <dbReference type="Pfam" id="PF13453"/>
    </source>
</evidence>
<accession>A0A6S6U037</accession>
<organism evidence="2">
    <name type="scientific">uncultured Thiotrichaceae bacterium</name>
    <dbReference type="NCBI Taxonomy" id="298394"/>
    <lineage>
        <taxon>Bacteria</taxon>
        <taxon>Pseudomonadati</taxon>
        <taxon>Pseudomonadota</taxon>
        <taxon>Gammaproteobacteria</taxon>
        <taxon>Thiotrichales</taxon>
        <taxon>Thiotrichaceae</taxon>
        <taxon>environmental samples</taxon>
    </lineage>
</organism>